<dbReference type="AlphaFoldDB" id="I0IDI7"/>
<keyword evidence="2" id="KW-1185">Reference proteome</keyword>
<dbReference type="Proteomes" id="UP000007881">
    <property type="component" value="Chromosome"/>
</dbReference>
<organism evidence="1 2">
    <name type="scientific">Phycisphaera mikurensis (strain NBRC 102666 / KCTC 22515 / FYK2301M01)</name>
    <dbReference type="NCBI Taxonomy" id="1142394"/>
    <lineage>
        <taxon>Bacteria</taxon>
        <taxon>Pseudomonadati</taxon>
        <taxon>Planctomycetota</taxon>
        <taxon>Phycisphaerae</taxon>
        <taxon>Phycisphaerales</taxon>
        <taxon>Phycisphaeraceae</taxon>
        <taxon>Phycisphaera</taxon>
    </lineage>
</organism>
<dbReference type="Gene3D" id="1.10.10.10">
    <property type="entry name" value="Winged helix-like DNA-binding domain superfamily/Winged helix DNA-binding domain"/>
    <property type="match status" value="1"/>
</dbReference>
<gene>
    <name evidence="1" type="ordered locus">PSMK_11660</name>
</gene>
<evidence type="ECO:0000313" key="1">
    <source>
        <dbReference type="EMBL" id="BAM03325.1"/>
    </source>
</evidence>
<dbReference type="HOGENOM" id="CLU_2701595_0_0_0"/>
<dbReference type="KEGG" id="phm:PSMK_11660"/>
<proteinExistence type="predicted"/>
<accession>I0IDI7</accession>
<sequence>MRLPHDPIRDNLHDLVRGLDGREKAIVMLYYADELQPEEVSAVMELPVTVITATLRSFRASAATILAPRLLAA</sequence>
<reference evidence="1 2" key="1">
    <citation type="submission" date="2012-02" db="EMBL/GenBank/DDBJ databases">
        <title>Complete genome sequence of Phycisphaera mikurensis NBRC 102666.</title>
        <authorList>
            <person name="Ankai A."/>
            <person name="Hosoyama A."/>
            <person name="Terui Y."/>
            <person name="Sekine M."/>
            <person name="Fukai R."/>
            <person name="Kato Y."/>
            <person name="Nakamura S."/>
            <person name="Yamada-Narita S."/>
            <person name="Kawakoshi A."/>
            <person name="Fukunaga Y."/>
            <person name="Yamazaki S."/>
            <person name="Fujita N."/>
        </authorList>
    </citation>
    <scope>NUCLEOTIDE SEQUENCE [LARGE SCALE GENOMIC DNA]</scope>
    <source>
        <strain evidence="2">NBRC 102666 / KCTC 22515 / FYK2301M01</strain>
    </source>
</reference>
<name>I0IDI7_PHYMF</name>
<evidence type="ECO:0008006" key="3">
    <source>
        <dbReference type="Google" id="ProtNLM"/>
    </source>
</evidence>
<protein>
    <recommendedName>
        <fullName evidence="3">RNA polymerase sigma factor 70 region 4 type 2 domain-containing protein</fullName>
    </recommendedName>
</protein>
<dbReference type="RefSeq" id="WP_014436544.1">
    <property type="nucleotide sequence ID" value="NC_017080.1"/>
</dbReference>
<dbReference type="InterPro" id="IPR013324">
    <property type="entry name" value="RNA_pol_sigma_r3/r4-like"/>
</dbReference>
<dbReference type="InterPro" id="IPR036388">
    <property type="entry name" value="WH-like_DNA-bd_sf"/>
</dbReference>
<dbReference type="EMBL" id="AP012338">
    <property type="protein sequence ID" value="BAM03325.1"/>
    <property type="molecule type" value="Genomic_DNA"/>
</dbReference>
<dbReference type="OrthoDB" id="260857at2"/>
<dbReference type="SUPFAM" id="SSF88659">
    <property type="entry name" value="Sigma3 and sigma4 domains of RNA polymerase sigma factors"/>
    <property type="match status" value="1"/>
</dbReference>
<evidence type="ECO:0000313" key="2">
    <source>
        <dbReference type="Proteomes" id="UP000007881"/>
    </source>
</evidence>